<proteinExistence type="inferred from homology"/>
<comment type="subcellular location">
    <subcellularLocation>
        <location evidence="1">Endoplasmic reticulum membrane</location>
        <topology evidence="1">Multi-pass membrane protein</topology>
    </subcellularLocation>
</comment>
<keyword evidence="4 11" id="KW-0808">Transferase</keyword>
<evidence type="ECO:0000256" key="2">
    <source>
        <dbReference type="ARBA" id="ARBA00005420"/>
    </source>
</evidence>
<protein>
    <submittedName>
        <fullName evidence="11">Diacylglycerol oacyltransferase</fullName>
    </submittedName>
</protein>
<comment type="caution">
    <text evidence="11">The sequence shown here is derived from an EMBL/GenBank/DDBJ whole genome shotgun (WGS) entry which is preliminary data.</text>
</comment>
<keyword evidence="7" id="KW-1133">Transmembrane helix</keyword>
<keyword evidence="12" id="KW-1185">Reference proteome</keyword>
<gene>
    <name evidence="11" type="ORF">Ctob_011932</name>
</gene>
<evidence type="ECO:0000256" key="9">
    <source>
        <dbReference type="ARBA" id="ARBA00023136"/>
    </source>
</evidence>
<name>A0A0M0K1D8_9EUKA</name>
<keyword evidence="5" id="KW-0812">Transmembrane</keyword>
<organism evidence="11 12">
    <name type="scientific">Chrysochromulina tobinii</name>
    <dbReference type="NCBI Taxonomy" id="1460289"/>
    <lineage>
        <taxon>Eukaryota</taxon>
        <taxon>Haptista</taxon>
        <taxon>Haptophyta</taxon>
        <taxon>Prymnesiophyceae</taxon>
        <taxon>Prymnesiales</taxon>
        <taxon>Chrysochromulinaceae</taxon>
        <taxon>Chrysochromulina</taxon>
    </lineage>
</organism>
<keyword evidence="10 11" id="KW-0012">Acyltransferase</keyword>
<evidence type="ECO:0000256" key="10">
    <source>
        <dbReference type="ARBA" id="ARBA00023315"/>
    </source>
</evidence>
<accession>A0A0M0K1D8</accession>
<evidence type="ECO:0000313" key="12">
    <source>
        <dbReference type="Proteomes" id="UP000037460"/>
    </source>
</evidence>
<keyword evidence="9" id="KW-0472">Membrane</keyword>
<evidence type="ECO:0000313" key="11">
    <source>
        <dbReference type="EMBL" id="KOO32619.1"/>
    </source>
</evidence>
<evidence type="ECO:0000256" key="7">
    <source>
        <dbReference type="ARBA" id="ARBA00022989"/>
    </source>
</evidence>
<dbReference type="GO" id="GO:0006629">
    <property type="term" value="P:lipid metabolic process"/>
    <property type="evidence" value="ECO:0007669"/>
    <property type="project" value="UniProtKB-KW"/>
</dbReference>
<dbReference type="GO" id="GO:0005789">
    <property type="term" value="C:endoplasmic reticulum membrane"/>
    <property type="evidence" value="ECO:0007669"/>
    <property type="project" value="UniProtKB-SubCell"/>
</dbReference>
<evidence type="ECO:0000256" key="8">
    <source>
        <dbReference type="ARBA" id="ARBA00023098"/>
    </source>
</evidence>
<keyword evidence="8" id="KW-0443">Lipid metabolism</keyword>
<comment type="similarity">
    <text evidence="2">Belongs to the diacylglycerol acyltransferase family.</text>
</comment>
<dbReference type="AlphaFoldDB" id="A0A0M0K1D8"/>
<keyword evidence="3" id="KW-0444">Lipid biosynthesis</keyword>
<evidence type="ECO:0000256" key="1">
    <source>
        <dbReference type="ARBA" id="ARBA00004477"/>
    </source>
</evidence>
<sequence length="223" mass="24313">MAFGHCAYQAFSKSPLFWNTAVAPVLFRIPILRELLLLFGARSVHSSVVSSLVAAGANVGIQPGGVPEQLQADHRREVAHFPPQLGFIRLAMKHGIPLLPAYIFGENQAYTTLGEVGRIFSQAVFRITGVPFVPVLGKWTLPWLVPRSGDIHIRWGQPVDVGPPNDNPTDAQVDQVFAAYVEALQAVFEAHKYDCLPADVAAKGLTISKRAGAHRSVSPRSRF</sequence>
<dbReference type="Proteomes" id="UP000037460">
    <property type="component" value="Unassembled WGS sequence"/>
</dbReference>
<reference evidence="12" key="1">
    <citation type="journal article" date="2015" name="PLoS Genet.">
        <title>Genome Sequence and Transcriptome Analyses of Chrysochromulina tobin: Metabolic Tools for Enhanced Algal Fitness in the Prominent Order Prymnesiales (Haptophyceae).</title>
        <authorList>
            <person name="Hovde B.T."/>
            <person name="Deodato C.R."/>
            <person name="Hunsperger H.M."/>
            <person name="Ryken S.A."/>
            <person name="Yost W."/>
            <person name="Jha R.K."/>
            <person name="Patterson J."/>
            <person name="Monnat R.J. Jr."/>
            <person name="Barlow S.B."/>
            <person name="Starkenburg S.R."/>
            <person name="Cattolico R.A."/>
        </authorList>
    </citation>
    <scope>NUCLEOTIDE SEQUENCE</scope>
    <source>
        <strain evidence="12">CCMP291</strain>
    </source>
</reference>
<dbReference type="OrthoDB" id="10263961at2759"/>
<dbReference type="GO" id="GO:0008374">
    <property type="term" value="F:O-acyltransferase activity"/>
    <property type="evidence" value="ECO:0007669"/>
    <property type="project" value="InterPro"/>
</dbReference>
<keyword evidence="6" id="KW-0256">Endoplasmic reticulum</keyword>
<evidence type="ECO:0000256" key="5">
    <source>
        <dbReference type="ARBA" id="ARBA00022692"/>
    </source>
</evidence>
<evidence type="ECO:0000256" key="4">
    <source>
        <dbReference type="ARBA" id="ARBA00022679"/>
    </source>
</evidence>
<dbReference type="InterPro" id="IPR007130">
    <property type="entry name" value="DAGAT"/>
</dbReference>
<dbReference type="PANTHER" id="PTHR12317">
    <property type="entry name" value="DIACYLGLYCEROL O-ACYLTRANSFERASE"/>
    <property type="match status" value="1"/>
</dbReference>
<dbReference type="EMBL" id="JWZX01001725">
    <property type="protein sequence ID" value="KOO32619.1"/>
    <property type="molecule type" value="Genomic_DNA"/>
</dbReference>
<dbReference type="Pfam" id="PF03982">
    <property type="entry name" value="DAGAT"/>
    <property type="match status" value="1"/>
</dbReference>
<evidence type="ECO:0000256" key="6">
    <source>
        <dbReference type="ARBA" id="ARBA00022824"/>
    </source>
</evidence>
<evidence type="ECO:0000256" key="3">
    <source>
        <dbReference type="ARBA" id="ARBA00022516"/>
    </source>
</evidence>